<organism evidence="8 9">
    <name type="scientific">Candidatus Azambacteria bacterium RBG_16_47_10</name>
    <dbReference type="NCBI Taxonomy" id="1797292"/>
    <lineage>
        <taxon>Bacteria</taxon>
        <taxon>Candidatus Azamiibacteriota</taxon>
    </lineage>
</organism>
<evidence type="ECO:0000256" key="1">
    <source>
        <dbReference type="ARBA" id="ARBA00004141"/>
    </source>
</evidence>
<dbReference type="SUPFAM" id="SSF103473">
    <property type="entry name" value="MFS general substrate transporter"/>
    <property type="match status" value="1"/>
</dbReference>
<dbReference type="AlphaFoldDB" id="A0A1F5B095"/>
<evidence type="ECO:0000313" key="9">
    <source>
        <dbReference type="Proteomes" id="UP000176639"/>
    </source>
</evidence>
<dbReference type="InterPro" id="IPR036259">
    <property type="entry name" value="MFS_trans_sf"/>
</dbReference>
<feature type="transmembrane region" description="Helical" evidence="6">
    <location>
        <begin position="50"/>
        <end position="73"/>
    </location>
</feature>
<gene>
    <name evidence="8" type="ORF">A2Z10_01280</name>
</gene>
<dbReference type="Pfam" id="PF07690">
    <property type="entry name" value="MFS_1"/>
    <property type="match status" value="1"/>
</dbReference>
<feature type="transmembrane region" description="Helical" evidence="6">
    <location>
        <begin position="85"/>
        <end position="103"/>
    </location>
</feature>
<dbReference type="InterPro" id="IPR050930">
    <property type="entry name" value="MFS_Vesicular_Transporter"/>
</dbReference>
<keyword evidence="4 6" id="KW-1133">Transmembrane helix</keyword>
<evidence type="ECO:0000256" key="6">
    <source>
        <dbReference type="SAM" id="Phobius"/>
    </source>
</evidence>
<sequence length="198" mass="21784">MDIKQAFKLFLPNIKLNRSLRILVMANTILVFVFGLFVPFYAIFIENMGGSVATAGFTWGLFMIVAGILTLLFSRWELRMKEQELLLAIGYIIRGAAFLSYAFMASMSQLVVTQVLWAVGMALGAPAFDSLYASHTDKDDSIQQWGSWEGIAAISSGSAALIGGVLIQEFGFSAVFLSMAIICFLLGAYIWLLPRDVL</sequence>
<name>A0A1F5B095_9BACT</name>
<comment type="caution">
    <text evidence="8">The sequence shown here is derived from an EMBL/GenBank/DDBJ whole genome shotgun (WGS) entry which is preliminary data.</text>
</comment>
<feature type="transmembrane region" description="Helical" evidence="6">
    <location>
        <begin position="20"/>
        <end position="44"/>
    </location>
</feature>
<comment type="subcellular location">
    <subcellularLocation>
        <location evidence="1">Membrane</location>
        <topology evidence="1">Multi-pass membrane protein</topology>
    </subcellularLocation>
</comment>
<reference evidence="8 9" key="1">
    <citation type="journal article" date="2016" name="Nat. Commun.">
        <title>Thousands of microbial genomes shed light on interconnected biogeochemical processes in an aquifer system.</title>
        <authorList>
            <person name="Anantharaman K."/>
            <person name="Brown C.T."/>
            <person name="Hug L.A."/>
            <person name="Sharon I."/>
            <person name="Castelle C.J."/>
            <person name="Probst A.J."/>
            <person name="Thomas B.C."/>
            <person name="Singh A."/>
            <person name="Wilkins M.J."/>
            <person name="Karaoz U."/>
            <person name="Brodie E.L."/>
            <person name="Williams K.H."/>
            <person name="Hubbard S.S."/>
            <person name="Banfield J.F."/>
        </authorList>
    </citation>
    <scope>NUCLEOTIDE SEQUENCE [LARGE SCALE GENOMIC DNA]</scope>
</reference>
<feature type="domain" description="Major facilitator superfamily (MFS) profile" evidence="7">
    <location>
        <begin position="19"/>
        <end position="198"/>
    </location>
</feature>
<dbReference type="Proteomes" id="UP000176639">
    <property type="component" value="Unassembled WGS sequence"/>
</dbReference>
<keyword evidence="2" id="KW-0813">Transport</keyword>
<dbReference type="EMBL" id="MEYI01000017">
    <property type="protein sequence ID" value="OGD24032.1"/>
    <property type="molecule type" value="Genomic_DNA"/>
</dbReference>
<dbReference type="Gene3D" id="1.20.1250.20">
    <property type="entry name" value="MFS general substrate transporter like domains"/>
    <property type="match status" value="1"/>
</dbReference>
<keyword evidence="3 6" id="KW-0812">Transmembrane</keyword>
<proteinExistence type="predicted"/>
<feature type="transmembrane region" description="Helical" evidence="6">
    <location>
        <begin position="145"/>
        <end position="167"/>
    </location>
</feature>
<evidence type="ECO:0000256" key="2">
    <source>
        <dbReference type="ARBA" id="ARBA00022448"/>
    </source>
</evidence>
<evidence type="ECO:0000313" key="8">
    <source>
        <dbReference type="EMBL" id="OGD24032.1"/>
    </source>
</evidence>
<evidence type="ECO:0000256" key="3">
    <source>
        <dbReference type="ARBA" id="ARBA00022692"/>
    </source>
</evidence>
<dbReference type="InterPro" id="IPR020846">
    <property type="entry name" value="MFS_dom"/>
</dbReference>
<dbReference type="GO" id="GO:0016020">
    <property type="term" value="C:membrane"/>
    <property type="evidence" value="ECO:0007669"/>
    <property type="project" value="UniProtKB-SubCell"/>
</dbReference>
<feature type="transmembrane region" description="Helical" evidence="6">
    <location>
        <begin position="173"/>
        <end position="193"/>
    </location>
</feature>
<dbReference type="PROSITE" id="PS50850">
    <property type="entry name" value="MFS"/>
    <property type="match status" value="1"/>
</dbReference>
<accession>A0A1F5B095</accession>
<protein>
    <recommendedName>
        <fullName evidence="7">Major facilitator superfamily (MFS) profile domain-containing protein</fullName>
    </recommendedName>
</protein>
<evidence type="ECO:0000256" key="4">
    <source>
        <dbReference type="ARBA" id="ARBA00022989"/>
    </source>
</evidence>
<evidence type="ECO:0000256" key="5">
    <source>
        <dbReference type="ARBA" id="ARBA00023136"/>
    </source>
</evidence>
<dbReference type="PANTHER" id="PTHR23506">
    <property type="entry name" value="GH10249P"/>
    <property type="match status" value="1"/>
</dbReference>
<dbReference type="GO" id="GO:0022857">
    <property type="term" value="F:transmembrane transporter activity"/>
    <property type="evidence" value="ECO:0007669"/>
    <property type="project" value="InterPro"/>
</dbReference>
<keyword evidence="5 6" id="KW-0472">Membrane</keyword>
<evidence type="ECO:0000259" key="7">
    <source>
        <dbReference type="PROSITE" id="PS50850"/>
    </source>
</evidence>
<feature type="transmembrane region" description="Helical" evidence="6">
    <location>
        <begin position="115"/>
        <end position="133"/>
    </location>
</feature>
<dbReference type="PANTHER" id="PTHR23506:SF23">
    <property type="entry name" value="GH10249P"/>
    <property type="match status" value="1"/>
</dbReference>
<dbReference type="InterPro" id="IPR011701">
    <property type="entry name" value="MFS"/>
</dbReference>